<comment type="caution">
    <text evidence="1">The sequence shown here is derived from an EMBL/GenBank/DDBJ whole genome shotgun (WGS) entry which is preliminary data.</text>
</comment>
<keyword evidence="2" id="KW-1185">Reference proteome</keyword>
<accession>A0ABU8UAB0</accession>
<gene>
    <name evidence="1" type="ORF">WKI68_28730</name>
</gene>
<reference evidence="1 2" key="1">
    <citation type="submission" date="2024-03" db="EMBL/GenBank/DDBJ databases">
        <title>Novel Streptomyces species of biotechnological and ecological value are a feature of Machair soil.</title>
        <authorList>
            <person name="Prole J.R."/>
            <person name="Goodfellow M."/>
            <person name="Allenby N."/>
            <person name="Ward A.C."/>
        </authorList>
    </citation>
    <scope>NUCLEOTIDE SEQUENCE [LARGE SCALE GENOMIC DNA]</scope>
    <source>
        <strain evidence="1 2">MS1.HAVA.3</strain>
    </source>
</reference>
<evidence type="ECO:0000313" key="2">
    <source>
        <dbReference type="Proteomes" id="UP001382904"/>
    </source>
</evidence>
<proteinExistence type="predicted"/>
<name>A0ABU8UAB0_9ACTN</name>
<organism evidence="1 2">
    <name type="scientific">Streptomyces caledonius</name>
    <dbReference type="NCBI Taxonomy" id="3134107"/>
    <lineage>
        <taxon>Bacteria</taxon>
        <taxon>Bacillati</taxon>
        <taxon>Actinomycetota</taxon>
        <taxon>Actinomycetes</taxon>
        <taxon>Kitasatosporales</taxon>
        <taxon>Streptomycetaceae</taxon>
        <taxon>Streptomyces</taxon>
    </lineage>
</organism>
<evidence type="ECO:0000313" key="1">
    <source>
        <dbReference type="EMBL" id="MEJ8644229.1"/>
    </source>
</evidence>
<dbReference type="EMBL" id="JBBKAM010000002">
    <property type="protein sequence ID" value="MEJ8644229.1"/>
    <property type="molecule type" value="Genomic_DNA"/>
</dbReference>
<dbReference type="Proteomes" id="UP001382904">
    <property type="component" value="Unassembled WGS sequence"/>
</dbReference>
<protein>
    <submittedName>
        <fullName evidence="1">Uncharacterized protein</fullName>
    </submittedName>
</protein>
<sequence length="108" mass="11395">MSETFIPASTASATADVTRPFSSVNRAKASRSSDSMASASVWAASNSLRVMPELTLAACALLPSQRSPTETLWTSFSYTSSSDLNCVAMDFQPSAAVVSAERSVFMIS</sequence>